<dbReference type="SUPFAM" id="SSF53448">
    <property type="entry name" value="Nucleotide-diphospho-sugar transferases"/>
    <property type="match status" value="1"/>
</dbReference>
<evidence type="ECO:0000259" key="1">
    <source>
        <dbReference type="Pfam" id="PF00535"/>
    </source>
</evidence>
<dbReference type="Gene3D" id="3.90.550.10">
    <property type="entry name" value="Spore Coat Polysaccharide Biosynthesis Protein SpsA, Chain A"/>
    <property type="match status" value="1"/>
</dbReference>
<dbReference type="PANTHER" id="PTHR22916:SF3">
    <property type="entry name" value="UDP-GLCNAC:BETAGAL BETA-1,3-N-ACETYLGLUCOSAMINYLTRANSFERASE-LIKE PROTEIN 1"/>
    <property type="match status" value="1"/>
</dbReference>
<name>A0A9D7HUZ1_9PROT</name>
<sequence length="476" mass="52795">MSSLPGAGQQWQRVMTHVCRRLARAGYARDRLERSLLVTTTIANIDSMSAPPPVSVVIPAYNHERFVATAIDSVFRQAFQDFELVVVDDASSDGTWEIVSAFRDPRMRAVRHSTNLGAHATLNEGIAESRGRLVAVLNSDDVFHPERLECLTAAAHEARGNDFFAFTDVDFVDAAGQSAPGSRPAGDYLKLREACREQLPALWFLAGNPAVSTSNFFFSRGLFDTLGGFSALRYAHDWDWAARATARCRPAWVRESLLSYRIHESNTLIEHDVWRHIHENSYVQASALFRLRTACAGEATAAIPFEAACRALLRNESLHPLSLLCFLVGGLTGAGSDSLREFTRPADGQWALQSLAEAEGYPADLFQSSARLIEICRTIVDQAAMIDERWNTIQHMGSEIASRDRWIDDLNVRLAAAQQTVTERDLQIEAIQQDLAEKSDRLAALHASRLVRLAMSTGRMLRRLGISGMDPRLGED</sequence>
<reference evidence="2" key="1">
    <citation type="submission" date="2020-10" db="EMBL/GenBank/DDBJ databases">
        <title>Connecting structure to function with the recovery of over 1000 high-quality activated sludge metagenome-assembled genomes encoding full-length rRNA genes using long-read sequencing.</title>
        <authorList>
            <person name="Singleton C.M."/>
            <person name="Petriglieri F."/>
            <person name="Kristensen J.M."/>
            <person name="Kirkegaard R.H."/>
            <person name="Michaelsen T.Y."/>
            <person name="Andersen M.H."/>
            <person name="Karst S.M."/>
            <person name="Dueholm M.S."/>
            <person name="Nielsen P.H."/>
            <person name="Albertsen M."/>
        </authorList>
    </citation>
    <scope>NUCLEOTIDE SEQUENCE</scope>
    <source>
        <strain evidence="2">Bjer_18-Q3-R1-45_BAT3C.347</strain>
    </source>
</reference>
<organism evidence="2 3">
    <name type="scientific">Candidatus Methylophosphatis roskildensis</name>
    <dbReference type="NCBI Taxonomy" id="2899263"/>
    <lineage>
        <taxon>Bacteria</taxon>
        <taxon>Pseudomonadati</taxon>
        <taxon>Pseudomonadota</taxon>
        <taxon>Betaproteobacteria</taxon>
        <taxon>Nitrosomonadales</taxon>
        <taxon>Sterolibacteriaceae</taxon>
        <taxon>Candidatus Methylophosphatis</taxon>
    </lineage>
</organism>
<comment type="caution">
    <text evidence="2">The sequence shown here is derived from an EMBL/GenBank/DDBJ whole genome shotgun (WGS) entry which is preliminary data.</text>
</comment>
<dbReference type="Proteomes" id="UP000807785">
    <property type="component" value="Unassembled WGS sequence"/>
</dbReference>
<evidence type="ECO:0000313" key="3">
    <source>
        <dbReference type="Proteomes" id="UP000807785"/>
    </source>
</evidence>
<dbReference type="EMBL" id="JADJEV010000004">
    <property type="protein sequence ID" value="MBK6974170.1"/>
    <property type="molecule type" value="Genomic_DNA"/>
</dbReference>
<dbReference type="InterPro" id="IPR001173">
    <property type="entry name" value="Glyco_trans_2-like"/>
</dbReference>
<gene>
    <name evidence="2" type="ORF">IPH26_14915</name>
</gene>
<proteinExistence type="predicted"/>
<feature type="domain" description="Glycosyltransferase 2-like" evidence="1">
    <location>
        <begin position="55"/>
        <end position="223"/>
    </location>
</feature>
<dbReference type="InterPro" id="IPR029044">
    <property type="entry name" value="Nucleotide-diphossugar_trans"/>
</dbReference>
<evidence type="ECO:0000313" key="2">
    <source>
        <dbReference type="EMBL" id="MBK6974170.1"/>
    </source>
</evidence>
<dbReference type="AlphaFoldDB" id="A0A9D7HUZ1"/>
<dbReference type="GO" id="GO:0016758">
    <property type="term" value="F:hexosyltransferase activity"/>
    <property type="evidence" value="ECO:0007669"/>
    <property type="project" value="UniProtKB-ARBA"/>
</dbReference>
<dbReference type="PANTHER" id="PTHR22916">
    <property type="entry name" value="GLYCOSYLTRANSFERASE"/>
    <property type="match status" value="1"/>
</dbReference>
<protein>
    <submittedName>
        <fullName evidence="2">Glycosyltransferase</fullName>
    </submittedName>
</protein>
<accession>A0A9D7HUZ1</accession>
<dbReference type="Pfam" id="PF00535">
    <property type="entry name" value="Glycos_transf_2"/>
    <property type="match status" value="1"/>
</dbReference>